<dbReference type="Pfam" id="PF13692">
    <property type="entry name" value="Glyco_trans_1_4"/>
    <property type="match status" value="1"/>
</dbReference>
<dbReference type="AlphaFoldDB" id="X0SX30"/>
<protein>
    <submittedName>
        <fullName evidence="1">Uncharacterized protein</fullName>
    </submittedName>
</protein>
<sequence length="218" mass="23217">GAAAERTHIIANGIDINSLKVLRQKRGSTVPPVLALIGRIVPIKDIKTFIRAISIMRVKLPEISGLIVGPLTHAPAYVQECKDLVNNLGVENNISFTGEQQIQDILPDAGLVVLSSISEGLPLVILEAFAAGIPVVATNVGASKELVCGKDSEDQQLGDAGKIVNIADPLELAEGALELLQDASKWQAAQTAAMQRVAKYYDLKNIMAQYAAIYKGLI</sequence>
<dbReference type="SUPFAM" id="SSF53756">
    <property type="entry name" value="UDP-Glycosyltransferase/glycogen phosphorylase"/>
    <property type="match status" value="1"/>
</dbReference>
<reference evidence="1" key="1">
    <citation type="journal article" date="2014" name="Front. Microbiol.">
        <title>High frequency of phylogenetically diverse reductive dehalogenase-homologous genes in deep subseafloor sedimentary metagenomes.</title>
        <authorList>
            <person name="Kawai M."/>
            <person name="Futagami T."/>
            <person name="Toyoda A."/>
            <person name="Takaki Y."/>
            <person name="Nishi S."/>
            <person name="Hori S."/>
            <person name="Arai W."/>
            <person name="Tsubouchi T."/>
            <person name="Morono Y."/>
            <person name="Uchiyama I."/>
            <person name="Ito T."/>
            <person name="Fujiyama A."/>
            <person name="Inagaki F."/>
            <person name="Takami H."/>
        </authorList>
    </citation>
    <scope>NUCLEOTIDE SEQUENCE</scope>
    <source>
        <strain evidence="1">Expedition CK06-06</strain>
    </source>
</reference>
<comment type="caution">
    <text evidence="1">The sequence shown here is derived from an EMBL/GenBank/DDBJ whole genome shotgun (WGS) entry which is preliminary data.</text>
</comment>
<dbReference type="Gene3D" id="3.40.50.2000">
    <property type="entry name" value="Glycogen Phosphorylase B"/>
    <property type="match status" value="2"/>
</dbReference>
<gene>
    <name evidence="1" type="ORF">S01H1_18333</name>
</gene>
<dbReference type="InterPro" id="IPR047691">
    <property type="entry name" value="PelF-like"/>
</dbReference>
<name>X0SX30_9ZZZZ</name>
<accession>X0SX30</accession>
<proteinExistence type="predicted"/>
<organism evidence="1">
    <name type="scientific">marine sediment metagenome</name>
    <dbReference type="NCBI Taxonomy" id="412755"/>
    <lineage>
        <taxon>unclassified sequences</taxon>
        <taxon>metagenomes</taxon>
        <taxon>ecological metagenomes</taxon>
    </lineage>
</organism>
<dbReference type="NCBIfam" id="NF038011">
    <property type="entry name" value="PelF"/>
    <property type="match status" value="1"/>
</dbReference>
<feature type="non-terminal residue" evidence="1">
    <location>
        <position position="1"/>
    </location>
</feature>
<dbReference type="PANTHER" id="PTHR12526">
    <property type="entry name" value="GLYCOSYLTRANSFERASE"/>
    <property type="match status" value="1"/>
</dbReference>
<dbReference type="PANTHER" id="PTHR12526:SF608">
    <property type="entry name" value="PELF"/>
    <property type="match status" value="1"/>
</dbReference>
<evidence type="ECO:0000313" key="1">
    <source>
        <dbReference type="EMBL" id="GAF79701.1"/>
    </source>
</evidence>
<dbReference type="EMBL" id="BARS01009797">
    <property type="protein sequence ID" value="GAF79701.1"/>
    <property type="molecule type" value="Genomic_DNA"/>
</dbReference>